<dbReference type="EMBL" id="CP144693">
    <property type="protein sequence ID" value="WVZ01143.1"/>
    <property type="molecule type" value="Genomic_DNA"/>
</dbReference>
<organism evidence="1 2">
    <name type="scientific">Vigna mungo</name>
    <name type="common">Black gram</name>
    <name type="synonym">Phaseolus mungo</name>
    <dbReference type="NCBI Taxonomy" id="3915"/>
    <lineage>
        <taxon>Eukaryota</taxon>
        <taxon>Viridiplantae</taxon>
        <taxon>Streptophyta</taxon>
        <taxon>Embryophyta</taxon>
        <taxon>Tracheophyta</taxon>
        <taxon>Spermatophyta</taxon>
        <taxon>Magnoliopsida</taxon>
        <taxon>eudicotyledons</taxon>
        <taxon>Gunneridae</taxon>
        <taxon>Pentapetalae</taxon>
        <taxon>rosids</taxon>
        <taxon>fabids</taxon>
        <taxon>Fabales</taxon>
        <taxon>Fabaceae</taxon>
        <taxon>Papilionoideae</taxon>
        <taxon>50 kb inversion clade</taxon>
        <taxon>NPAAA clade</taxon>
        <taxon>indigoferoid/millettioid clade</taxon>
        <taxon>Phaseoleae</taxon>
        <taxon>Vigna</taxon>
    </lineage>
</organism>
<accession>A0AAQ3RQ82</accession>
<name>A0AAQ3RQ82_VIGMU</name>
<protein>
    <submittedName>
        <fullName evidence="1">Uncharacterized protein</fullName>
    </submittedName>
</protein>
<gene>
    <name evidence="1" type="ORF">V8G54_027212</name>
</gene>
<sequence length="111" mass="13075">MVELDVDQQILLFRCFGQIHAETKIISYKKPKFEYEQIDKVESNNTSNSKERVCSYRIDIMRRNKQISQFIVNIFHQAKSISVTEALGLAKKTSCERLIILNLVKKIKRRK</sequence>
<reference evidence="1 2" key="1">
    <citation type="journal article" date="2023" name="Life. Sci Alliance">
        <title>Evolutionary insights into 3D genome organization and epigenetic landscape of Vigna mungo.</title>
        <authorList>
            <person name="Junaid A."/>
            <person name="Singh B."/>
            <person name="Bhatia S."/>
        </authorList>
    </citation>
    <scope>NUCLEOTIDE SEQUENCE [LARGE SCALE GENOMIC DNA]</scope>
    <source>
        <strain evidence="1">Urdbean</strain>
    </source>
</reference>
<proteinExistence type="predicted"/>
<dbReference type="Proteomes" id="UP001374535">
    <property type="component" value="Chromosome 8"/>
</dbReference>
<evidence type="ECO:0000313" key="1">
    <source>
        <dbReference type="EMBL" id="WVZ01143.1"/>
    </source>
</evidence>
<evidence type="ECO:0000313" key="2">
    <source>
        <dbReference type="Proteomes" id="UP001374535"/>
    </source>
</evidence>
<keyword evidence="2" id="KW-1185">Reference proteome</keyword>
<dbReference type="AlphaFoldDB" id="A0AAQ3RQ82"/>